<protein>
    <submittedName>
        <fullName evidence="2">Uncharacterized protein</fullName>
    </submittedName>
</protein>
<proteinExistence type="predicted"/>
<feature type="transmembrane region" description="Helical" evidence="1">
    <location>
        <begin position="45"/>
        <end position="68"/>
    </location>
</feature>
<keyword evidence="3" id="KW-1185">Reference proteome</keyword>
<dbReference type="RefSeq" id="WP_141764133.1">
    <property type="nucleotide sequence ID" value="NZ_JAFFGT010000072.1"/>
</dbReference>
<keyword evidence="1" id="KW-0472">Membrane</keyword>
<comment type="caution">
    <text evidence="2">The sequence shown here is derived from an EMBL/GenBank/DDBJ whole genome shotgun (WGS) entry which is preliminary data.</text>
</comment>
<keyword evidence="1" id="KW-0812">Transmembrane</keyword>
<keyword evidence="1" id="KW-1133">Transmembrane helix</keyword>
<name>A0ABV3YM47_9ACTN</name>
<evidence type="ECO:0000313" key="2">
    <source>
        <dbReference type="EMBL" id="MEX6466070.1"/>
    </source>
</evidence>
<feature type="transmembrane region" description="Helical" evidence="1">
    <location>
        <begin position="74"/>
        <end position="91"/>
    </location>
</feature>
<organism evidence="2 3">
    <name type="scientific">Dietzia cinnamea</name>
    <dbReference type="NCBI Taxonomy" id="321318"/>
    <lineage>
        <taxon>Bacteria</taxon>
        <taxon>Bacillati</taxon>
        <taxon>Actinomycetota</taxon>
        <taxon>Actinomycetes</taxon>
        <taxon>Mycobacteriales</taxon>
        <taxon>Dietziaceae</taxon>
        <taxon>Dietzia</taxon>
    </lineage>
</organism>
<dbReference type="Proteomes" id="UP001560293">
    <property type="component" value="Unassembled WGS sequence"/>
</dbReference>
<reference evidence="3" key="1">
    <citation type="submission" date="2024-07" db="EMBL/GenBank/DDBJ databases">
        <title>Pseudomonas strain that inhibits Aeromonas fish pathogens.</title>
        <authorList>
            <person name="Wildschutte H."/>
        </authorList>
    </citation>
    <scope>NUCLEOTIDE SEQUENCE [LARGE SCALE GENOMIC DNA]</scope>
    <source>
        <strain evidence="3">n60</strain>
    </source>
</reference>
<feature type="transmembrane region" description="Helical" evidence="1">
    <location>
        <begin position="6"/>
        <end position="24"/>
    </location>
</feature>
<evidence type="ECO:0000313" key="3">
    <source>
        <dbReference type="Proteomes" id="UP001560293"/>
    </source>
</evidence>
<dbReference type="EMBL" id="JBFTEZ010000004">
    <property type="protein sequence ID" value="MEX6466070.1"/>
    <property type="molecule type" value="Genomic_DNA"/>
</dbReference>
<accession>A0ABV3YM47</accession>
<sequence length="99" mass="10264">MEDVGRVVIVTAAIMCVLIGAVGWSARGWAWAALRAKPRRDVLRVAEAGSALALACGVGLVLLSWTSLLDLGEALLGAVAWATVYVSTIGAKQALDKMA</sequence>
<gene>
    <name evidence="2" type="ORF">AB6N35_17335</name>
</gene>
<evidence type="ECO:0000256" key="1">
    <source>
        <dbReference type="SAM" id="Phobius"/>
    </source>
</evidence>